<keyword evidence="3" id="KW-1185">Reference proteome</keyword>
<feature type="compositionally biased region" description="Low complexity" evidence="1">
    <location>
        <begin position="421"/>
        <end position="439"/>
    </location>
</feature>
<proteinExistence type="predicted"/>
<reference evidence="2 3" key="1">
    <citation type="submission" date="2019-06" db="EMBL/GenBank/DDBJ databases">
        <authorList>
            <person name="Broberg M."/>
        </authorList>
    </citation>
    <scope>NUCLEOTIDE SEQUENCE [LARGE SCALE GENOMIC DNA]</scope>
</reference>
<evidence type="ECO:0000256" key="1">
    <source>
        <dbReference type="SAM" id="MobiDB-lite"/>
    </source>
</evidence>
<comment type="caution">
    <text evidence="2">The sequence shown here is derived from an EMBL/GenBank/DDBJ whole genome shotgun (WGS) entry which is preliminary data.</text>
</comment>
<accession>A0ABY6V3T3</accession>
<gene>
    <name evidence="2" type="ORF">CLO192961_LOCUS462737</name>
</gene>
<organism evidence="2 3">
    <name type="scientific">Bionectria ochroleuca</name>
    <name type="common">Gliocladium roseum</name>
    <dbReference type="NCBI Taxonomy" id="29856"/>
    <lineage>
        <taxon>Eukaryota</taxon>
        <taxon>Fungi</taxon>
        <taxon>Dikarya</taxon>
        <taxon>Ascomycota</taxon>
        <taxon>Pezizomycotina</taxon>
        <taxon>Sordariomycetes</taxon>
        <taxon>Hypocreomycetidae</taxon>
        <taxon>Hypocreales</taxon>
        <taxon>Bionectriaceae</taxon>
        <taxon>Clonostachys</taxon>
    </lineage>
</organism>
<dbReference type="Proteomes" id="UP000766486">
    <property type="component" value="Unassembled WGS sequence"/>
</dbReference>
<sequence>MDAPVSEIDRVDEYQRLTAPTDVNRMAIYTRPDNHESVQGWLFTVFSAERPSVNDLGILQRLPNEVIQYIVKEMTVRTAFDFSHANRAAREAIDGCIEYQEVRRHALASVWALLQTDLGNCTKITGVHSALLNRNCGSCGQIGQLMFLPTTERVCLSCLQTKPDYLVHSLDTVHSWFSDQGLEVPKGPKPALGTFLCPPGFYDIEEKPKELRKKFMSDFHAVQFAEANGVEFEEYAKDDGSDAYLEPNDLEPLDGAGDPYLPEVDVMEIQIWYRSSDGSYQPRPEDDHVEPLLATCGLPYYNRRLGLTLEGQACRGCIIFSPNLDGEERLAAEYTVYLLNEFWEHFQTCDRARRLMEIGEAEFVQELTMIGEEIEEESEGEVEGEVEEEMAEGLPSLREESDEELPYGEYGYEYEYEEEQTTCGEEMPSLGGEMSSLGGEIEEEQISDSEYVTADEF</sequence>
<feature type="compositionally biased region" description="Acidic residues" evidence="1">
    <location>
        <begin position="440"/>
        <end position="457"/>
    </location>
</feature>
<evidence type="ECO:0000313" key="2">
    <source>
        <dbReference type="EMBL" id="VUC36970.1"/>
    </source>
</evidence>
<feature type="region of interest" description="Disordered" evidence="1">
    <location>
        <begin position="420"/>
        <end position="457"/>
    </location>
</feature>
<dbReference type="EMBL" id="CABFNS010000936">
    <property type="protein sequence ID" value="VUC36970.1"/>
    <property type="molecule type" value="Genomic_DNA"/>
</dbReference>
<evidence type="ECO:0008006" key="4">
    <source>
        <dbReference type="Google" id="ProtNLM"/>
    </source>
</evidence>
<protein>
    <recommendedName>
        <fullName evidence="4">F-box domain-containing protein</fullName>
    </recommendedName>
</protein>
<name>A0ABY6V3T3_BIOOC</name>
<evidence type="ECO:0000313" key="3">
    <source>
        <dbReference type="Proteomes" id="UP000766486"/>
    </source>
</evidence>